<protein>
    <submittedName>
        <fullName evidence="1">Uncharacterized protein</fullName>
    </submittedName>
</protein>
<dbReference type="AlphaFoldDB" id="A0ABD1RI95"/>
<name>A0ABD1RI95_9LAMI</name>
<reference evidence="2" key="1">
    <citation type="submission" date="2024-07" db="EMBL/GenBank/DDBJ databases">
        <title>Two chromosome-level genome assemblies of Korean endemic species Abeliophyllum distichum and Forsythia ovata (Oleaceae).</title>
        <authorList>
            <person name="Jang H."/>
        </authorList>
    </citation>
    <scope>NUCLEOTIDE SEQUENCE [LARGE SCALE GENOMIC DNA]</scope>
</reference>
<sequence>MDLGTIKSILAKDLYPSPVKFAIDVRLTFDDETFKYFVEVHNEDIHRGQRKSIYDVEFSVGNLMSCNEDIQNENEISGSKMGVGGDISPFFCNEVLLMAVLGGDDCGCRWRR</sequence>
<gene>
    <name evidence="1" type="ORF">Fot_41422</name>
</gene>
<evidence type="ECO:0000313" key="1">
    <source>
        <dbReference type="EMBL" id="KAL2488130.1"/>
    </source>
</evidence>
<comment type="caution">
    <text evidence="1">The sequence shown here is derived from an EMBL/GenBank/DDBJ whole genome shotgun (WGS) entry which is preliminary data.</text>
</comment>
<proteinExistence type="predicted"/>
<accession>A0ABD1RI95</accession>
<evidence type="ECO:0000313" key="2">
    <source>
        <dbReference type="Proteomes" id="UP001604277"/>
    </source>
</evidence>
<dbReference type="EMBL" id="JBFOLJ010000012">
    <property type="protein sequence ID" value="KAL2488130.1"/>
    <property type="molecule type" value="Genomic_DNA"/>
</dbReference>
<dbReference type="Proteomes" id="UP001604277">
    <property type="component" value="Unassembled WGS sequence"/>
</dbReference>
<organism evidence="1 2">
    <name type="scientific">Forsythia ovata</name>
    <dbReference type="NCBI Taxonomy" id="205694"/>
    <lineage>
        <taxon>Eukaryota</taxon>
        <taxon>Viridiplantae</taxon>
        <taxon>Streptophyta</taxon>
        <taxon>Embryophyta</taxon>
        <taxon>Tracheophyta</taxon>
        <taxon>Spermatophyta</taxon>
        <taxon>Magnoliopsida</taxon>
        <taxon>eudicotyledons</taxon>
        <taxon>Gunneridae</taxon>
        <taxon>Pentapetalae</taxon>
        <taxon>asterids</taxon>
        <taxon>lamiids</taxon>
        <taxon>Lamiales</taxon>
        <taxon>Oleaceae</taxon>
        <taxon>Forsythieae</taxon>
        <taxon>Forsythia</taxon>
    </lineage>
</organism>
<keyword evidence="2" id="KW-1185">Reference proteome</keyword>